<gene>
    <name evidence="1" type="ORF">K7G82_27750</name>
</gene>
<comment type="caution">
    <text evidence="1">The sequence shown here is derived from an EMBL/GenBank/DDBJ whole genome shotgun (WGS) entry which is preliminary data.</text>
</comment>
<protein>
    <submittedName>
        <fullName evidence="1">Uncharacterized protein</fullName>
    </submittedName>
</protein>
<dbReference type="RefSeq" id="WP_222993465.1">
    <property type="nucleotide sequence ID" value="NZ_JAINVV010000014.1"/>
</dbReference>
<accession>A0ABS7Q0P2</accession>
<dbReference type="Proteomes" id="UP000706039">
    <property type="component" value="Unassembled WGS sequence"/>
</dbReference>
<proteinExistence type="predicted"/>
<evidence type="ECO:0000313" key="1">
    <source>
        <dbReference type="EMBL" id="MBY8826127.1"/>
    </source>
</evidence>
<keyword evidence="2" id="KW-1185">Reference proteome</keyword>
<dbReference type="EMBL" id="JAINVV010000014">
    <property type="protein sequence ID" value="MBY8826127.1"/>
    <property type="molecule type" value="Genomic_DNA"/>
</dbReference>
<name>A0ABS7Q0P2_9SPHN</name>
<reference evidence="1 2" key="1">
    <citation type="submission" date="2021-08" db="EMBL/GenBank/DDBJ databases">
        <authorList>
            <person name="Tuo L."/>
        </authorList>
    </citation>
    <scope>NUCLEOTIDE SEQUENCE [LARGE SCALE GENOMIC DNA]</scope>
    <source>
        <strain evidence="1 2">JCM 31229</strain>
    </source>
</reference>
<organism evidence="1 2">
    <name type="scientific">Sphingomonas colocasiae</name>
    <dbReference type="NCBI Taxonomy" id="1848973"/>
    <lineage>
        <taxon>Bacteria</taxon>
        <taxon>Pseudomonadati</taxon>
        <taxon>Pseudomonadota</taxon>
        <taxon>Alphaproteobacteria</taxon>
        <taxon>Sphingomonadales</taxon>
        <taxon>Sphingomonadaceae</taxon>
        <taxon>Sphingomonas</taxon>
    </lineage>
</organism>
<evidence type="ECO:0000313" key="2">
    <source>
        <dbReference type="Proteomes" id="UP000706039"/>
    </source>
</evidence>
<sequence>MKLIPILPPINDLGLDSTTVAEGEMASAFNPAWNYTAGEGASVGVYGGVITTYISLHDDNLGNYPATSPGSWKKTAWTYMALTPDVLPYFVFKAGDRVLDIVNHRTMEALQGTQAVVTISIGTPAVVSWVGHDLPADTPIVFESTGIMPAGLDELVVYYVKSPLANSFNLAAAPGGAALNTTGSGVTDTITATANPTFNKPLSDIDFWLDREPSNRWAMLDNSPGTQTTAPETMSYRLIFGRSFDTLAFLNVDAATISISLIAEQLEDPIERSFIMTDNSKVFDLWDYYYEPIVRKTDLIVDDIEQYNYDEVWVTVAAPGGMAAVGALVVGQSQTVGLTEQGLSLGIQDYSRKARDDFGNFAVVERGYSRRGSFKVYLDNVEVDRVHHMLAQYRATAALWKPDGGFSSSVIFGFYKDFNIEVAYPTLSVCTLEIEGLT</sequence>